<dbReference type="CDD" id="cd00586">
    <property type="entry name" value="4HBT"/>
    <property type="match status" value="1"/>
</dbReference>
<dbReference type="OrthoDB" id="3683044at2"/>
<organism evidence="2 3">
    <name type="scientific">Thermomonospora echinospora</name>
    <dbReference type="NCBI Taxonomy" id="1992"/>
    <lineage>
        <taxon>Bacteria</taxon>
        <taxon>Bacillati</taxon>
        <taxon>Actinomycetota</taxon>
        <taxon>Actinomycetes</taxon>
        <taxon>Streptosporangiales</taxon>
        <taxon>Thermomonosporaceae</taxon>
        <taxon>Thermomonospora</taxon>
    </lineage>
</organism>
<feature type="region of interest" description="Disordered" evidence="1">
    <location>
        <begin position="137"/>
        <end position="167"/>
    </location>
</feature>
<dbReference type="PANTHER" id="PTHR31793">
    <property type="entry name" value="4-HYDROXYBENZOYL-COA THIOESTERASE FAMILY MEMBER"/>
    <property type="match status" value="1"/>
</dbReference>
<dbReference type="RefSeq" id="WP_103937563.1">
    <property type="nucleotide sequence ID" value="NZ_FNVO01000004.1"/>
</dbReference>
<keyword evidence="2" id="KW-0378">Hydrolase</keyword>
<protein>
    <submittedName>
        <fullName evidence="2">Acyl-CoA thioester hydrolase</fullName>
    </submittedName>
</protein>
<evidence type="ECO:0000313" key="2">
    <source>
        <dbReference type="EMBL" id="SEG25158.1"/>
    </source>
</evidence>
<dbReference type="SUPFAM" id="SSF54637">
    <property type="entry name" value="Thioesterase/thiol ester dehydrase-isomerase"/>
    <property type="match status" value="1"/>
</dbReference>
<sequence>MTRNPTTEPFSVRLEVRSYEIDPQLHLNGGFYVQYADHSRFACVQAAGISIEDLLGSGIGPVNLETVIRYRSELRGGDQVDVSCDWEWGTGKTYRVHHVLRHLDGTVAAEVDHVSGLLDLKTRRLITDPDHEWRTRADRPELLGLGPHDPHNEGSVRSTAPLCDKPR</sequence>
<dbReference type="InterPro" id="IPR050563">
    <property type="entry name" value="4-hydroxybenzoyl-CoA_TE"/>
</dbReference>
<dbReference type="Pfam" id="PF13279">
    <property type="entry name" value="4HBT_2"/>
    <property type="match status" value="1"/>
</dbReference>
<dbReference type="GO" id="GO:0047617">
    <property type="term" value="F:fatty acyl-CoA hydrolase activity"/>
    <property type="evidence" value="ECO:0007669"/>
    <property type="project" value="TreeGrafter"/>
</dbReference>
<dbReference type="Proteomes" id="UP000236723">
    <property type="component" value="Unassembled WGS sequence"/>
</dbReference>
<proteinExistence type="predicted"/>
<reference evidence="3" key="1">
    <citation type="submission" date="2016-10" db="EMBL/GenBank/DDBJ databases">
        <authorList>
            <person name="Varghese N."/>
            <person name="Submissions S."/>
        </authorList>
    </citation>
    <scope>NUCLEOTIDE SEQUENCE [LARGE SCALE GENOMIC DNA]</scope>
    <source>
        <strain evidence="3">DSM 43163</strain>
    </source>
</reference>
<accession>A0A1H5YM54</accession>
<dbReference type="PANTHER" id="PTHR31793:SF24">
    <property type="entry name" value="LONG-CHAIN ACYL-COA THIOESTERASE FADM"/>
    <property type="match status" value="1"/>
</dbReference>
<evidence type="ECO:0000256" key="1">
    <source>
        <dbReference type="SAM" id="MobiDB-lite"/>
    </source>
</evidence>
<keyword evidence="3" id="KW-1185">Reference proteome</keyword>
<gene>
    <name evidence="2" type="ORF">SAMN04489712_10486</name>
</gene>
<evidence type="ECO:0000313" key="3">
    <source>
        <dbReference type="Proteomes" id="UP000236723"/>
    </source>
</evidence>
<dbReference type="Gene3D" id="3.10.129.10">
    <property type="entry name" value="Hotdog Thioesterase"/>
    <property type="match status" value="1"/>
</dbReference>
<dbReference type="AlphaFoldDB" id="A0A1H5YM54"/>
<dbReference type="EMBL" id="FNVO01000004">
    <property type="protein sequence ID" value="SEG25158.1"/>
    <property type="molecule type" value="Genomic_DNA"/>
</dbReference>
<name>A0A1H5YM54_9ACTN</name>
<dbReference type="InterPro" id="IPR029069">
    <property type="entry name" value="HotDog_dom_sf"/>
</dbReference>